<name>A0A0D6AZM6_RHOSU</name>
<dbReference type="EMBL" id="AP014800">
    <property type="protein sequence ID" value="BAQ68100.1"/>
    <property type="molecule type" value="Genomic_DNA"/>
</dbReference>
<dbReference type="Gene3D" id="3.60.21.10">
    <property type="match status" value="1"/>
</dbReference>
<dbReference type="KEGG" id="rsu:NHU_00933"/>
<protein>
    <submittedName>
        <fullName evidence="1">Metallophosphoesterase</fullName>
    </submittedName>
</protein>
<accession>A0A0D6AZM6</accession>
<reference evidence="1 2" key="1">
    <citation type="submission" date="2015-02" db="EMBL/GenBank/DDBJ databases">
        <title>Genome sequene of Rhodovulum sulfidophilum DSM 2351.</title>
        <authorList>
            <person name="Nagao N."/>
        </authorList>
    </citation>
    <scope>NUCLEOTIDE SEQUENCE [LARGE SCALE GENOMIC DNA]</scope>
    <source>
        <strain evidence="1 2">DSM 2351</strain>
    </source>
</reference>
<dbReference type="PATRIC" id="fig|35806.4.peg.953"/>
<dbReference type="AlphaFoldDB" id="A0A0D6AZM6"/>
<evidence type="ECO:0000313" key="2">
    <source>
        <dbReference type="Proteomes" id="UP000064912"/>
    </source>
</evidence>
<organism evidence="1 2">
    <name type="scientific">Rhodovulum sulfidophilum</name>
    <name type="common">Rhodobacter sulfidophilus</name>
    <dbReference type="NCBI Taxonomy" id="35806"/>
    <lineage>
        <taxon>Bacteria</taxon>
        <taxon>Pseudomonadati</taxon>
        <taxon>Pseudomonadota</taxon>
        <taxon>Alphaproteobacteria</taxon>
        <taxon>Rhodobacterales</taxon>
        <taxon>Paracoccaceae</taxon>
        <taxon>Rhodovulum</taxon>
    </lineage>
</organism>
<dbReference type="InterPro" id="IPR029052">
    <property type="entry name" value="Metallo-depent_PP-like"/>
</dbReference>
<sequence>MANWYSADLHFGHHRIIDFCKRPFASTAEMNATLIANFQACVAHDDDLWILGDFAFGRADDTVQFESWFHSLPGRKHLIIGNHDDEAVISLPWASTEYMAEIQDGEHSLVLCHYPMITWNGARRGALQLFGHVHDQWAGSRNSINVGVDQWDFRPIQIGEIAKRAARMPVNKHWADVEHGNELP</sequence>
<evidence type="ECO:0000313" key="1">
    <source>
        <dbReference type="EMBL" id="BAQ68100.1"/>
    </source>
</evidence>
<gene>
    <name evidence="1" type="ORF">NHU_00933</name>
</gene>
<dbReference type="SUPFAM" id="SSF56300">
    <property type="entry name" value="Metallo-dependent phosphatases"/>
    <property type="match status" value="1"/>
</dbReference>
<dbReference type="Proteomes" id="UP000064912">
    <property type="component" value="Chromosome"/>
</dbReference>
<proteinExistence type="predicted"/>